<keyword evidence="3" id="KW-1185">Reference proteome</keyword>
<dbReference type="SUPFAM" id="SSF51735">
    <property type="entry name" value="NAD(P)-binding Rossmann-fold domains"/>
    <property type="match status" value="1"/>
</dbReference>
<name>I0L8M7_9ACTN</name>
<dbReference type="InterPro" id="IPR050177">
    <property type="entry name" value="Lipid_A_modif_metabolic_enz"/>
</dbReference>
<accession>I0L8M7</accession>
<comment type="caution">
    <text evidence="2">The sequence shown here is derived from an EMBL/GenBank/DDBJ whole genome shotgun (WGS) entry which is preliminary data.</text>
</comment>
<dbReference type="PANTHER" id="PTHR43245:SF13">
    <property type="entry name" value="UDP-D-APIOSE_UDP-D-XYLOSE SYNTHASE 2"/>
    <property type="match status" value="1"/>
</dbReference>
<dbReference type="Pfam" id="PF01370">
    <property type="entry name" value="Epimerase"/>
    <property type="match status" value="1"/>
</dbReference>
<dbReference type="eggNOG" id="COG0451">
    <property type="taxonomic scope" value="Bacteria"/>
</dbReference>
<sequence>MTAVTAPVTVVVGSDGFIGANLCRALERHRRPPRRLTRPRNAAEEHRYVDTIRRADLVFWAAGTVTPKRAASRPELVELDQRALAAALEACKLGARRPTVVLLGSGGTAYRPDVPPPVDETGPLGPDSVYGRAKLAQEQALREATDHLRPVVLRPSNVYGPGQRAEGGLGVVSHWLGAAAAHRPLQVFGDPDTRRDYVYIDDVVAALLAVWDRHLDRDTRETLDGVVLNVGAGRPTSLAELLEVVTATVERPLTIRYADRRAFDRRDIWLDVQRAKALLGWCPVTDLRTGVARTWAALTNS</sequence>
<organism evidence="2 3">
    <name type="scientific">Micromonospora lupini str. Lupac 08</name>
    <dbReference type="NCBI Taxonomy" id="1150864"/>
    <lineage>
        <taxon>Bacteria</taxon>
        <taxon>Bacillati</taxon>
        <taxon>Actinomycetota</taxon>
        <taxon>Actinomycetes</taxon>
        <taxon>Micromonosporales</taxon>
        <taxon>Micromonosporaceae</taxon>
        <taxon>Micromonospora</taxon>
    </lineage>
</organism>
<evidence type="ECO:0000259" key="1">
    <source>
        <dbReference type="Pfam" id="PF01370"/>
    </source>
</evidence>
<dbReference type="Gene3D" id="3.40.50.720">
    <property type="entry name" value="NAD(P)-binding Rossmann-like Domain"/>
    <property type="match status" value="1"/>
</dbReference>
<dbReference type="Proteomes" id="UP000003448">
    <property type="component" value="Unassembled WGS sequence"/>
</dbReference>
<dbReference type="AlphaFoldDB" id="I0L8M7"/>
<evidence type="ECO:0000313" key="3">
    <source>
        <dbReference type="Proteomes" id="UP000003448"/>
    </source>
</evidence>
<dbReference type="STRING" id="1150864.MILUP08_45054"/>
<dbReference type="PANTHER" id="PTHR43245">
    <property type="entry name" value="BIFUNCTIONAL POLYMYXIN RESISTANCE PROTEIN ARNA"/>
    <property type="match status" value="1"/>
</dbReference>
<feature type="domain" description="NAD-dependent epimerase/dehydratase" evidence="1">
    <location>
        <begin position="10"/>
        <end position="214"/>
    </location>
</feature>
<proteinExistence type="predicted"/>
<dbReference type="InterPro" id="IPR001509">
    <property type="entry name" value="Epimerase_deHydtase"/>
</dbReference>
<dbReference type="InterPro" id="IPR036291">
    <property type="entry name" value="NAD(P)-bd_dom_sf"/>
</dbReference>
<gene>
    <name evidence="2" type="primary">speI</name>
    <name evidence="2" type="ORF">MILUP08_45054</name>
</gene>
<dbReference type="PRINTS" id="PR01713">
    <property type="entry name" value="NUCEPIMERASE"/>
</dbReference>
<evidence type="ECO:0000313" key="2">
    <source>
        <dbReference type="EMBL" id="CCH20174.1"/>
    </source>
</evidence>
<dbReference type="EMBL" id="CAIE01000037">
    <property type="protein sequence ID" value="CCH20174.1"/>
    <property type="molecule type" value="Genomic_DNA"/>
</dbReference>
<reference evidence="3" key="1">
    <citation type="journal article" date="2012" name="J. Bacteriol.">
        <title>Genome Sequence of Micromonospora lupini Lupac 08, Isolated from Root Nodules of Lupinus angustifolius.</title>
        <authorList>
            <person name="Alonso-Vega P."/>
            <person name="Normand P."/>
            <person name="Bacigalupe R."/>
            <person name="Pujic P."/>
            <person name="Lajus A."/>
            <person name="Vallenet D."/>
            <person name="Carro L."/>
            <person name="Coll P."/>
            <person name="Trujillo M.E."/>
        </authorList>
    </citation>
    <scope>NUCLEOTIDE SEQUENCE [LARGE SCALE GENOMIC DNA]</scope>
    <source>
        <strain evidence="3">Lupac 08</strain>
    </source>
</reference>
<protein>
    <submittedName>
        <fullName evidence="2">Nucleoside-diphosphate-sugar epimerase</fullName>
    </submittedName>
</protein>
<dbReference type="RefSeq" id="WP_007462882.1">
    <property type="nucleotide sequence ID" value="NZ_HF570108.1"/>
</dbReference>